<comment type="caution">
    <text evidence="2">The sequence shown here is derived from an EMBL/GenBank/DDBJ whole genome shotgun (WGS) entry which is preliminary data.</text>
</comment>
<evidence type="ECO:0000313" key="4">
    <source>
        <dbReference type="Proteomes" id="UP000499080"/>
    </source>
</evidence>
<proteinExistence type="predicted"/>
<dbReference type="EMBL" id="BGPR01008351">
    <property type="protein sequence ID" value="GBN33222.1"/>
    <property type="molecule type" value="Genomic_DNA"/>
</dbReference>
<evidence type="ECO:0000313" key="3">
    <source>
        <dbReference type="EMBL" id="GBN33222.1"/>
    </source>
</evidence>
<feature type="transmembrane region" description="Helical" evidence="1">
    <location>
        <begin position="293"/>
        <end position="316"/>
    </location>
</feature>
<keyword evidence="1" id="KW-0472">Membrane</keyword>
<feature type="transmembrane region" description="Helical" evidence="1">
    <location>
        <begin position="255"/>
        <end position="273"/>
    </location>
</feature>
<feature type="transmembrane region" description="Helical" evidence="1">
    <location>
        <begin position="178"/>
        <end position="204"/>
    </location>
</feature>
<dbReference type="AlphaFoldDB" id="A0A4Y2M4Q8"/>
<evidence type="ECO:0000256" key="1">
    <source>
        <dbReference type="SAM" id="Phobius"/>
    </source>
</evidence>
<feature type="transmembrane region" description="Helical" evidence="1">
    <location>
        <begin position="374"/>
        <end position="390"/>
    </location>
</feature>
<feature type="transmembrane region" description="Helical" evidence="1">
    <location>
        <begin position="122"/>
        <end position="142"/>
    </location>
</feature>
<feature type="transmembrane region" description="Helical" evidence="1">
    <location>
        <begin position="52"/>
        <end position="71"/>
    </location>
</feature>
<name>A0A4Y2M4Q8_ARAVE</name>
<gene>
    <name evidence="3" type="ORF">AVEN_124247_1</name>
    <name evidence="2" type="ORF">AVEN_260047_1</name>
</gene>
<evidence type="ECO:0000313" key="2">
    <source>
        <dbReference type="EMBL" id="GBN21534.1"/>
    </source>
</evidence>
<sequence>MQFQKAEEFNPRYCKPFALITKIMFIFGVDIRNDVNSTGCKSSKWCFAYQRLVALLWILYFFYAILSVIVVDLPSVTRISEVLPRKLRDVLAFTIWCVLKIRRRKIIYLLPKIGRLSNNFNAKHHPLWLPFTSAIVLGIPLIDWPLATYQFEEHECQMLIQQFSLNFSYVPEGQNCKALSIVVLLHSLATLSLKLAFTILYVFLCCLLRNIIMLHSEAGAKLLANQSPILDEKYFKRYLTEYDSVIQVLKSFERIMSFPVLFVQIYDCMSIFYGIVQLDPIKELSQNTLLTKYFIVIVYASSVCLVSFLCVSSSAASVHEESKCAKDVHERMFKRNLASEQGIGREQLALLFVNYSTPAFTLSASGLYYFTKPMILAAVGSILTYSLLVMQF</sequence>
<accession>A0A4Y2M4Q8</accession>
<reference evidence="2 4" key="1">
    <citation type="journal article" date="2019" name="Sci. Rep.">
        <title>Orb-weaving spider Araneus ventricosus genome elucidates the spidroin gene catalogue.</title>
        <authorList>
            <person name="Kono N."/>
            <person name="Nakamura H."/>
            <person name="Ohtoshi R."/>
            <person name="Moran D.A.P."/>
            <person name="Shinohara A."/>
            <person name="Yoshida Y."/>
            <person name="Fujiwara M."/>
            <person name="Mori M."/>
            <person name="Tomita M."/>
            <person name="Arakawa K."/>
        </authorList>
    </citation>
    <scope>NUCLEOTIDE SEQUENCE [LARGE SCALE GENOMIC DNA]</scope>
</reference>
<dbReference type="OrthoDB" id="5800391at2759"/>
<protein>
    <recommendedName>
        <fullName evidence="5">Gustatory receptor</fullName>
    </recommendedName>
</protein>
<keyword evidence="4" id="KW-1185">Reference proteome</keyword>
<keyword evidence="1" id="KW-1133">Transmembrane helix</keyword>
<dbReference type="Proteomes" id="UP000499080">
    <property type="component" value="Unassembled WGS sequence"/>
</dbReference>
<keyword evidence="1" id="KW-0812">Transmembrane</keyword>
<organism evidence="2 4">
    <name type="scientific">Araneus ventricosus</name>
    <name type="common">Orbweaver spider</name>
    <name type="synonym">Epeira ventricosa</name>
    <dbReference type="NCBI Taxonomy" id="182803"/>
    <lineage>
        <taxon>Eukaryota</taxon>
        <taxon>Metazoa</taxon>
        <taxon>Ecdysozoa</taxon>
        <taxon>Arthropoda</taxon>
        <taxon>Chelicerata</taxon>
        <taxon>Arachnida</taxon>
        <taxon>Araneae</taxon>
        <taxon>Araneomorphae</taxon>
        <taxon>Entelegynae</taxon>
        <taxon>Araneoidea</taxon>
        <taxon>Araneidae</taxon>
        <taxon>Araneus</taxon>
    </lineage>
</organism>
<evidence type="ECO:0008006" key="5">
    <source>
        <dbReference type="Google" id="ProtNLM"/>
    </source>
</evidence>
<dbReference type="EMBL" id="BGPR01006751">
    <property type="protein sequence ID" value="GBN21534.1"/>
    <property type="molecule type" value="Genomic_DNA"/>
</dbReference>